<proteinExistence type="predicted"/>
<organism evidence="1 2">
    <name type="scientific">Candidatus Pseudobacter hemicellulosilyticus</name>
    <dbReference type="NCBI Taxonomy" id="3121375"/>
    <lineage>
        <taxon>Bacteria</taxon>
        <taxon>Pseudomonadati</taxon>
        <taxon>Bacteroidota</taxon>
        <taxon>Chitinophagia</taxon>
        <taxon>Chitinophagales</taxon>
        <taxon>Chitinophagaceae</taxon>
        <taxon>Pseudobacter</taxon>
    </lineage>
</organism>
<accession>A0AAJ6BIJ2</accession>
<evidence type="ECO:0000313" key="1">
    <source>
        <dbReference type="EMBL" id="WEK38373.1"/>
    </source>
</evidence>
<protein>
    <submittedName>
        <fullName evidence="1">Uncharacterized protein</fullName>
    </submittedName>
</protein>
<dbReference type="InterPro" id="IPR011042">
    <property type="entry name" value="6-blade_b-propeller_TolB-like"/>
</dbReference>
<dbReference type="SUPFAM" id="SSF101898">
    <property type="entry name" value="NHL repeat"/>
    <property type="match status" value="1"/>
</dbReference>
<dbReference type="Gene3D" id="2.120.10.30">
    <property type="entry name" value="TolB, C-terminal domain"/>
    <property type="match status" value="2"/>
</dbReference>
<evidence type="ECO:0000313" key="2">
    <source>
        <dbReference type="Proteomes" id="UP001220610"/>
    </source>
</evidence>
<sequence length="560" mass="61844">MKAKITGKWPILMACAVVCLAISCKKLDDALDNQNADSGIIRIVQNGRDIGEAQIDETVTIYAKIGEPAAPVTFYVSGVEAAIISRGPGNSTVYPASGGQVQVPMDTFNIIIPKGARIGPGNIHFTINQAAKPSMAFNVKRPDILFSGKIWVEPMLFSWSDSTVRSDGSYDYFFPRELKDGPSKKAVVHTAAKLTYDRDNNVFYFLDADRSDNRSRIRRMQDGVVTTIAGGGNDHFATTGNNLALNIGDMKPGPDGMLYFTNMVETDPDPVSGLSSYYSLIQRIDPMSGKVEILAGNNGRSIDAYPSNWRLNYTGIEDGPRESAMIEAPQALTFDKKGDLYFLEGGELIRRLNKDGSIETVLGKIDRHVQEIEDFDGVTYKVVYYSPIYEHSDGFGDDVRLYGATNMVQAGNGKFYVLGNGAGWATNIVEINMDTKEAATIVGMPQGQYSDFETGTFKEVGLSTITTFDVDYDGNILYGFTSIFKMDLQQEMIYRMTGFKGFTPPYKFDREFMQNTQPGDNCLLGRVNRIVFDQFGNLYVGYDYTAAGADVRIVKLIIQK</sequence>
<reference evidence="1" key="1">
    <citation type="submission" date="2023-03" db="EMBL/GenBank/DDBJ databases">
        <title>Andean soil-derived lignocellulolytic bacterial consortium as a source of novel taxa and putative plastic-active enzymes.</title>
        <authorList>
            <person name="Diaz-Garcia L."/>
            <person name="Chuvochina M."/>
            <person name="Feuerriegel G."/>
            <person name="Bunk B."/>
            <person name="Sproer C."/>
            <person name="Streit W.R."/>
            <person name="Rodriguez L.M."/>
            <person name="Overmann J."/>
            <person name="Jimenez D.J."/>
        </authorList>
    </citation>
    <scope>NUCLEOTIDE SEQUENCE</scope>
    <source>
        <strain evidence="1">MAG 7</strain>
    </source>
</reference>
<dbReference type="PROSITE" id="PS51257">
    <property type="entry name" value="PROKAR_LIPOPROTEIN"/>
    <property type="match status" value="1"/>
</dbReference>
<dbReference type="AlphaFoldDB" id="A0AAJ6BIJ2"/>
<dbReference type="EMBL" id="CP119311">
    <property type="protein sequence ID" value="WEK38373.1"/>
    <property type="molecule type" value="Genomic_DNA"/>
</dbReference>
<gene>
    <name evidence="1" type="ORF">P0Y53_12775</name>
</gene>
<name>A0AAJ6BIJ2_9BACT</name>
<dbReference type="Proteomes" id="UP001220610">
    <property type="component" value="Chromosome"/>
</dbReference>